<keyword evidence="4" id="KW-0862">Zinc</keyword>
<sequence>MPSGEPAEVGLDYAIDNDEAELREALALAFPHVDLDATAIDAATLADISRFTVNHMLRPLLEFVSAWRGGPDETALVALPSLTSDPAAAGRTLAGISMSEALLAHLRADAGPEGDLWRDAAFPPAFSPVMFVDAALLASFERDDPDFAVAVLAHEFGHTAGLWHEDDPDNLMYPNLVPGEVSHLELTDAQLGRMAENLTPDCAPRNAALPAPAPTFR</sequence>
<dbReference type="Pfam" id="PF00413">
    <property type="entry name" value="Peptidase_M10"/>
    <property type="match status" value="1"/>
</dbReference>
<keyword evidence="1" id="KW-0645">Protease</keyword>
<comment type="caution">
    <text evidence="6">The sequence shown here is derived from an EMBL/GenBank/DDBJ whole genome shotgun (WGS) entry which is preliminary data.</text>
</comment>
<evidence type="ECO:0000256" key="3">
    <source>
        <dbReference type="ARBA" id="ARBA00022801"/>
    </source>
</evidence>
<dbReference type="GO" id="GO:0008270">
    <property type="term" value="F:zinc ion binding"/>
    <property type="evidence" value="ECO:0007669"/>
    <property type="project" value="InterPro"/>
</dbReference>
<evidence type="ECO:0000313" key="7">
    <source>
        <dbReference type="Proteomes" id="UP000075420"/>
    </source>
</evidence>
<dbReference type="InterPro" id="IPR001818">
    <property type="entry name" value="Pept_M10_metallopeptidase"/>
</dbReference>
<dbReference type="EMBL" id="JELY01001211">
    <property type="protein sequence ID" value="KYF56553.1"/>
    <property type="molecule type" value="Genomic_DNA"/>
</dbReference>
<accession>A0A150PLP2</accession>
<organism evidence="6 7">
    <name type="scientific">Sorangium cellulosum</name>
    <name type="common">Polyangium cellulosum</name>
    <dbReference type="NCBI Taxonomy" id="56"/>
    <lineage>
        <taxon>Bacteria</taxon>
        <taxon>Pseudomonadati</taxon>
        <taxon>Myxococcota</taxon>
        <taxon>Polyangia</taxon>
        <taxon>Polyangiales</taxon>
        <taxon>Polyangiaceae</taxon>
        <taxon>Sorangium</taxon>
    </lineage>
</organism>
<dbReference type="Gene3D" id="3.40.390.10">
    <property type="entry name" value="Collagenase (Catalytic Domain)"/>
    <property type="match status" value="1"/>
</dbReference>
<dbReference type="Proteomes" id="UP000075420">
    <property type="component" value="Unassembled WGS sequence"/>
</dbReference>
<evidence type="ECO:0000313" key="6">
    <source>
        <dbReference type="EMBL" id="KYF56553.1"/>
    </source>
</evidence>
<dbReference type="InterPro" id="IPR024079">
    <property type="entry name" value="MetalloPept_cat_dom_sf"/>
</dbReference>
<keyword evidence="2" id="KW-0479">Metal-binding</keyword>
<keyword evidence="3" id="KW-0378">Hydrolase</keyword>
<dbReference type="AlphaFoldDB" id="A0A150PLP2"/>
<name>A0A150PLP2_SORCE</name>
<proteinExistence type="predicted"/>
<evidence type="ECO:0000256" key="4">
    <source>
        <dbReference type="ARBA" id="ARBA00022833"/>
    </source>
</evidence>
<dbReference type="GO" id="GO:0031012">
    <property type="term" value="C:extracellular matrix"/>
    <property type="evidence" value="ECO:0007669"/>
    <property type="project" value="InterPro"/>
</dbReference>
<reference evidence="6 7" key="1">
    <citation type="submission" date="2014-02" db="EMBL/GenBank/DDBJ databases">
        <title>The small core and large imbalanced accessory genome model reveals a collaborative survival strategy of Sorangium cellulosum strains in nature.</title>
        <authorList>
            <person name="Han K."/>
            <person name="Peng R."/>
            <person name="Blom J."/>
            <person name="Li Y.-Z."/>
        </authorList>
    </citation>
    <scope>NUCLEOTIDE SEQUENCE [LARGE SCALE GENOMIC DNA]</scope>
    <source>
        <strain evidence="6 7">So0157-25</strain>
    </source>
</reference>
<evidence type="ECO:0000256" key="2">
    <source>
        <dbReference type="ARBA" id="ARBA00022723"/>
    </source>
</evidence>
<dbReference type="GO" id="GO:0006508">
    <property type="term" value="P:proteolysis"/>
    <property type="evidence" value="ECO:0007669"/>
    <property type="project" value="UniProtKB-KW"/>
</dbReference>
<evidence type="ECO:0000259" key="5">
    <source>
        <dbReference type="Pfam" id="PF00413"/>
    </source>
</evidence>
<protein>
    <recommendedName>
        <fullName evidence="5">Peptidase M10 metallopeptidase domain-containing protein</fullName>
    </recommendedName>
</protein>
<gene>
    <name evidence="6" type="ORF">BE08_36765</name>
</gene>
<evidence type="ECO:0000256" key="1">
    <source>
        <dbReference type="ARBA" id="ARBA00022670"/>
    </source>
</evidence>
<feature type="domain" description="Peptidase M10 metallopeptidase" evidence="5">
    <location>
        <begin position="149"/>
        <end position="188"/>
    </location>
</feature>
<dbReference type="SUPFAM" id="SSF55486">
    <property type="entry name" value="Metalloproteases ('zincins'), catalytic domain"/>
    <property type="match status" value="1"/>
</dbReference>
<dbReference type="GO" id="GO:0004222">
    <property type="term" value="F:metalloendopeptidase activity"/>
    <property type="evidence" value="ECO:0007669"/>
    <property type="project" value="InterPro"/>
</dbReference>